<dbReference type="PROSITE" id="PS50048">
    <property type="entry name" value="ZN2_CY6_FUNGAL_2"/>
    <property type="match status" value="1"/>
</dbReference>
<dbReference type="SUPFAM" id="SSF57701">
    <property type="entry name" value="Zn2/Cys6 DNA-binding domain"/>
    <property type="match status" value="1"/>
</dbReference>
<dbReference type="Proteomes" id="UP000774617">
    <property type="component" value="Unassembled WGS sequence"/>
</dbReference>
<dbReference type="Pfam" id="PF00172">
    <property type="entry name" value="Zn_clus"/>
    <property type="match status" value="1"/>
</dbReference>
<gene>
    <name evidence="4" type="ORF">B0J12DRAFT_579155</name>
</gene>
<evidence type="ECO:0000256" key="2">
    <source>
        <dbReference type="SAM" id="MobiDB-lite"/>
    </source>
</evidence>
<dbReference type="CDD" id="cd00067">
    <property type="entry name" value="GAL4"/>
    <property type="match status" value="1"/>
</dbReference>
<evidence type="ECO:0000259" key="3">
    <source>
        <dbReference type="PROSITE" id="PS50048"/>
    </source>
</evidence>
<dbReference type="SMART" id="SM00066">
    <property type="entry name" value="GAL4"/>
    <property type="match status" value="1"/>
</dbReference>
<keyword evidence="1" id="KW-0539">Nucleus</keyword>
<feature type="domain" description="Zn(2)-C6 fungal-type" evidence="3">
    <location>
        <begin position="15"/>
        <end position="44"/>
    </location>
</feature>
<name>A0ABQ8G5B8_9PEZI</name>
<dbReference type="InterPro" id="IPR001138">
    <property type="entry name" value="Zn2Cys6_DnaBD"/>
</dbReference>
<evidence type="ECO:0000313" key="4">
    <source>
        <dbReference type="EMBL" id="KAH7042753.1"/>
    </source>
</evidence>
<sequence length="530" mass="59060">MDSQAVVPQRRSAQACDACRRRKVRCNGQDRCQQCSHLNLRCQYSSAKKGSSRKNAAGRGAVIHAYRKSTTTPHFPHVPVEVAPAPPPTSAPVATSPASSTSRPLTPPPAPEHPDPSFFLDLLPEYTADVYPASPVIPEAEIRGCVQRMHADNEALSFLYVFAGVTINLARVDFLQCMPGIREQVAGLVQRSLDHRPRLSVSLQPTPLQVMTSIFTEICLMGLQKVELALLHLREAQSLVKMMHVDDAEHMAAAGFTLAQRAQWQRAYWECFIHERFSALTDWEPILLDPLPTLPEHDPNVSPAIQQGWNYLIQTFLLIDRQFVDYWRGGGGAAAAGGGSAAWLNSKHRQLEDERWQIELPTMLPAMQQADIIITRQWLRTMLWQMAISSMVLPTDDDAAADNGQETSPGGLSLTMPLKLSSELRLCITHLSPQAVGIHGSGILHKLFEITNSILDVIINLPQAPTEDTLQRVDDVLFLKKFLFSFPRIDPKHKRILNQKFEKIKELYPGMEEIQMLVASPLSTVASWGE</sequence>
<feature type="region of interest" description="Disordered" evidence="2">
    <location>
        <begin position="80"/>
        <end position="116"/>
    </location>
</feature>
<reference evidence="4 5" key="1">
    <citation type="journal article" date="2021" name="Nat. Commun.">
        <title>Genetic determinants of endophytism in the Arabidopsis root mycobiome.</title>
        <authorList>
            <person name="Mesny F."/>
            <person name="Miyauchi S."/>
            <person name="Thiergart T."/>
            <person name="Pickel B."/>
            <person name="Atanasova L."/>
            <person name="Karlsson M."/>
            <person name="Huettel B."/>
            <person name="Barry K.W."/>
            <person name="Haridas S."/>
            <person name="Chen C."/>
            <person name="Bauer D."/>
            <person name="Andreopoulos W."/>
            <person name="Pangilinan J."/>
            <person name="LaButti K."/>
            <person name="Riley R."/>
            <person name="Lipzen A."/>
            <person name="Clum A."/>
            <person name="Drula E."/>
            <person name="Henrissat B."/>
            <person name="Kohler A."/>
            <person name="Grigoriev I.V."/>
            <person name="Martin F.M."/>
            <person name="Hacquard S."/>
        </authorList>
    </citation>
    <scope>NUCLEOTIDE SEQUENCE [LARGE SCALE GENOMIC DNA]</scope>
    <source>
        <strain evidence="4 5">MPI-SDFR-AT-0080</strain>
    </source>
</reference>
<feature type="compositionally biased region" description="Low complexity" evidence="2">
    <location>
        <begin position="91"/>
        <end position="104"/>
    </location>
</feature>
<dbReference type="PROSITE" id="PS00463">
    <property type="entry name" value="ZN2_CY6_FUNGAL_1"/>
    <property type="match status" value="1"/>
</dbReference>
<proteinExistence type="predicted"/>
<dbReference type="InterPro" id="IPR050797">
    <property type="entry name" value="Carb_Metab_Trans_Reg"/>
</dbReference>
<protein>
    <submittedName>
        <fullName evidence="4">C6 transcription factor</fullName>
    </submittedName>
</protein>
<keyword evidence="5" id="KW-1185">Reference proteome</keyword>
<evidence type="ECO:0000313" key="5">
    <source>
        <dbReference type="Proteomes" id="UP000774617"/>
    </source>
</evidence>
<dbReference type="PANTHER" id="PTHR31668">
    <property type="entry name" value="GLUCOSE TRANSPORT TRANSCRIPTION REGULATOR RGT1-RELATED-RELATED"/>
    <property type="match status" value="1"/>
</dbReference>
<dbReference type="EMBL" id="JAGTJR010000024">
    <property type="protein sequence ID" value="KAH7042753.1"/>
    <property type="molecule type" value="Genomic_DNA"/>
</dbReference>
<dbReference type="PANTHER" id="PTHR31668:SF24">
    <property type="entry name" value="TRANSCRIPTION FACTOR, PUTATIVE-RELATED"/>
    <property type="match status" value="1"/>
</dbReference>
<organism evidence="4 5">
    <name type="scientific">Macrophomina phaseolina</name>
    <dbReference type="NCBI Taxonomy" id="35725"/>
    <lineage>
        <taxon>Eukaryota</taxon>
        <taxon>Fungi</taxon>
        <taxon>Dikarya</taxon>
        <taxon>Ascomycota</taxon>
        <taxon>Pezizomycotina</taxon>
        <taxon>Dothideomycetes</taxon>
        <taxon>Dothideomycetes incertae sedis</taxon>
        <taxon>Botryosphaeriales</taxon>
        <taxon>Botryosphaeriaceae</taxon>
        <taxon>Macrophomina</taxon>
    </lineage>
</organism>
<accession>A0ABQ8G5B8</accession>
<dbReference type="Gene3D" id="4.10.240.10">
    <property type="entry name" value="Zn(2)-C6 fungal-type DNA-binding domain"/>
    <property type="match status" value="1"/>
</dbReference>
<comment type="caution">
    <text evidence="4">The sequence shown here is derived from an EMBL/GenBank/DDBJ whole genome shotgun (WGS) entry which is preliminary data.</text>
</comment>
<evidence type="ECO:0000256" key="1">
    <source>
        <dbReference type="ARBA" id="ARBA00023242"/>
    </source>
</evidence>
<dbReference type="InterPro" id="IPR036864">
    <property type="entry name" value="Zn2-C6_fun-type_DNA-bd_sf"/>
</dbReference>